<feature type="region of interest" description="Disordered" evidence="2">
    <location>
        <begin position="60"/>
        <end position="84"/>
    </location>
</feature>
<reference evidence="3 4" key="1">
    <citation type="submission" date="2014-04" db="EMBL/GenBank/DDBJ databases">
        <title>Evolutionary Origins and Diversification of the Mycorrhizal Mutualists.</title>
        <authorList>
            <consortium name="DOE Joint Genome Institute"/>
            <consortium name="Mycorrhizal Genomics Consortium"/>
            <person name="Kohler A."/>
            <person name="Kuo A."/>
            <person name="Nagy L.G."/>
            <person name="Floudas D."/>
            <person name="Copeland A."/>
            <person name="Barry K.W."/>
            <person name="Cichocki N."/>
            <person name="Veneault-Fourrey C."/>
            <person name="LaButti K."/>
            <person name="Lindquist E.A."/>
            <person name="Lipzen A."/>
            <person name="Lundell T."/>
            <person name="Morin E."/>
            <person name="Murat C."/>
            <person name="Riley R."/>
            <person name="Ohm R."/>
            <person name="Sun H."/>
            <person name="Tunlid A."/>
            <person name="Henrissat B."/>
            <person name="Grigoriev I.V."/>
            <person name="Hibbett D.S."/>
            <person name="Martin F."/>
        </authorList>
    </citation>
    <scope>NUCLEOTIDE SEQUENCE [LARGE SCALE GENOMIC DNA]</scope>
    <source>
        <strain evidence="3 4">FD-317 M1</strain>
    </source>
</reference>
<feature type="compositionally biased region" description="Acidic residues" evidence="2">
    <location>
        <begin position="63"/>
        <end position="81"/>
    </location>
</feature>
<evidence type="ECO:0000256" key="2">
    <source>
        <dbReference type="SAM" id="MobiDB-lite"/>
    </source>
</evidence>
<keyword evidence="4" id="KW-1185">Reference proteome</keyword>
<gene>
    <name evidence="3" type="ORF">GYMLUDRAFT_44513</name>
</gene>
<evidence type="ECO:0000313" key="3">
    <source>
        <dbReference type="EMBL" id="KIK59555.1"/>
    </source>
</evidence>
<keyword evidence="1" id="KW-0175">Coiled coil</keyword>
<accession>A0A0D0B7U6</accession>
<dbReference type="Proteomes" id="UP000053593">
    <property type="component" value="Unassembled WGS sequence"/>
</dbReference>
<protein>
    <submittedName>
        <fullName evidence="3">Unplaced genomic scaffold GYMLUscaffold_31, whole genome shotgun sequence</fullName>
    </submittedName>
</protein>
<feature type="coiled-coil region" evidence="1">
    <location>
        <begin position="190"/>
        <end position="217"/>
    </location>
</feature>
<name>A0A0D0B7U6_9AGAR</name>
<feature type="compositionally biased region" description="Basic residues" evidence="2">
    <location>
        <begin position="31"/>
        <end position="41"/>
    </location>
</feature>
<dbReference type="OrthoDB" id="2678231at2759"/>
<evidence type="ECO:0000313" key="4">
    <source>
        <dbReference type="Proteomes" id="UP000053593"/>
    </source>
</evidence>
<dbReference type="HOGENOM" id="CLU_083370_1_0_1"/>
<dbReference type="AlphaFoldDB" id="A0A0D0B7U6"/>
<feature type="region of interest" description="Disordered" evidence="2">
    <location>
        <begin position="1"/>
        <end position="46"/>
    </location>
</feature>
<organism evidence="3 4">
    <name type="scientific">Collybiopsis luxurians FD-317 M1</name>
    <dbReference type="NCBI Taxonomy" id="944289"/>
    <lineage>
        <taxon>Eukaryota</taxon>
        <taxon>Fungi</taxon>
        <taxon>Dikarya</taxon>
        <taxon>Basidiomycota</taxon>
        <taxon>Agaricomycotina</taxon>
        <taxon>Agaricomycetes</taxon>
        <taxon>Agaricomycetidae</taxon>
        <taxon>Agaricales</taxon>
        <taxon>Marasmiineae</taxon>
        <taxon>Omphalotaceae</taxon>
        <taxon>Collybiopsis</taxon>
        <taxon>Collybiopsis luxurians</taxon>
    </lineage>
</organism>
<proteinExistence type="predicted"/>
<sequence length="282" mass="31723">MAPSKFLKKSKSPASILKRSPLRTRANGRVSARHIIPRPRHALPPIPEYCRSAYHDLLSSNQDSDEDADADDQDFEQEEETERPTFMWEDEKTLVSDLLHDDADQQSKHNIKLISLVDSLQTSFTHHSKDLLDDIADTLVPAVNTVKRAHQILHHQVDDGYALGILEFDEGCKKLEAVTISGHNEIKKAYVASQAKMQNLLKQLEQAHARRDQLCMDFEKALDQLADPVLDSLRALPSRAERTIETLEKNYKRIEKDSGSGGGGKNSSSDKYLKGLLSKFAI</sequence>
<feature type="compositionally biased region" description="Basic residues" evidence="2">
    <location>
        <begin position="1"/>
        <end position="11"/>
    </location>
</feature>
<dbReference type="EMBL" id="KN834779">
    <property type="protein sequence ID" value="KIK59555.1"/>
    <property type="molecule type" value="Genomic_DNA"/>
</dbReference>
<evidence type="ECO:0000256" key="1">
    <source>
        <dbReference type="SAM" id="Coils"/>
    </source>
</evidence>